<proteinExistence type="predicted"/>
<feature type="chain" id="PRO_5044602254" evidence="1">
    <location>
        <begin position="22"/>
        <end position="403"/>
    </location>
</feature>
<keyword evidence="1" id="KW-0732">Signal</keyword>
<evidence type="ECO:0000313" key="3">
    <source>
        <dbReference type="EMBL" id="RGV34766.1"/>
    </source>
</evidence>
<dbReference type="RefSeq" id="WP_027200210.1">
    <property type="nucleotide sequence ID" value="NZ_CAJKXH010000021.1"/>
</dbReference>
<dbReference type="STRING" id="1121130.GCA_000519105_01167"/>
<feature type="signal peptide" evidence="1">
    <location>
        <begin position="1"/>
        <end position="21"/>
    </location>
</feature>
<accession>A0A412X2P8</accession>
<dbReference type="Proteomes" id="UP000286063">
    <property type="component" value="Unassembled WGS sequence"/>
</dbReference>
<evidence type="ECO:0000313" key="5">
    <source>
        <dbReference type="Proteomes" id="UP000283589"/>
    </source>
</evidence>
<dbReference type="GeneID" id="93098823"/>
<dbReference type="EMBL" id="QSCR01000020">
    <property type="protein sequence ID" value="RGY16261.1"/>
    <property type="molecule type" value="Genomic_DNA"/>
</dbReference>
<evidence type="ECO:0000256" key="1">
    <source>
        <dbReference type="SAM" id="SignalP"/>
    </source>
</evidence>
<dbReference type="EMBL" id="QRZA01000006">
    <property type="protein sequence ID" value="RGV34766.1"/>
    <property type="molecule type" value="Genomic_DNA"/>
</dbReference>
<organism evidence="3 5">
    <name type="scientific">Butyricimonas virosa</name>
    <dbReference type="NCBI Taxonomy" id="544645"/>
    <lineage>
        <taxon>Bacteria</taxon>
        <taxon>Pseudomonadati</taxon>
        <taxon>Bacteroidota</taxon>
        <taxon>Bacteroidia</taxon>
        <taxon>Bacteroidales</taxon>
        <taxon>Odoribacteraceae</taxon>
        <taxon>Butyricimonas</taxon>
    </lineage>
</organism>
<dbReference type="Proteomes" id="UP000654720">
    <property type="component" value="Chromosome"/>
</dbReference>
<dbReference type="OrthoDB" id="6195245at2"/>
<protein>
    <submittedName>
        <fullName evidence="3">Uncharacterized protein</fullName>
    </submittedName>
</protein>
<dbReference type="EMBL" id="CP069450">
    <property type="protein sequence ID" value="QRO48585.1"/>
    <property type="molecule type" value="Genomic_DNA"/>
</dbReference>
<reference evidence="2 7" key="2">
    <citation type="submission" date="2021-02" db="EMBL/GenBank/DDBJ databases">
        <title>FDA dAtabase for Regulatory Grade micrObial Sequences (FDA-ARGOS): Supporting development and validation of Infectious Disease Dx tests.</title>
        <authorList>
            <person name="Carlson P."/>
            <person name="Fischbach M."/>
            <person name="Hastie J."/>
            <person name="Bilen M."/>
            <person name="Cheng A."/>
            <person name="Tallon L."/>
            <person name="Sadzewicz L."/>
            <person name="Zhao X."/>
            <person name="Boylan J."/>
            <person name="Ott S."/>
            <person name="Bowen H."/>
            <person name="Vavikolanu K."/>
            <person name="Mehta A."/>
            <person name="Aluvathingal J."/>
            <person name="Nadendla S."/>
            <person name="Yan Y."/>
            <person name="Sichtig H."/>
        </authorList>
    </citation>
    <scope>NUCLEOTIDE SEQUENCE [LARGE SCALE GENOMIC DNA]</scope>
    <source>
        <strain evidence="2 7">FDAARGOS_1229</strain>
    </source>
</reference>
<gene>
    <name evidence="3" type="ORF">DWW18_06605</name>
    <name evidence="4" type="ORF">DXA50_11575</name>
    <name evidence="2" type="ORF">I6J59_11520</name>
</gene>
<dbReference type="Proteomes" id="UP000283589">
    <property type="component" value="Unassembled WGS sequence"/>
</dbReference>
<reference evidence="5 6" key="1">
    <citation type="submission" date="2018-08" db="EMBL/GenBank/DDBJ databases">
        <title>A genome reference for cultivated species of the human gut microbiota.</title>
        <authorList>
            <person name="Zou Y."/>
            <person name="Xue W."/>
            <person name="Luo G."/>
        </authorList>
    </citation>
    <scope>NUCLEOTIDE SEQUENCE [LARGE SCALE GENOMIC DNA]</scope>
    <source>
        <strain evidence="3 5">AF14-49</strain>
        <strain evidence="4 6">OF02-7</strain>
    </source>
</reference>
<sequence>MLKTWIIGCLICCFCATNGLAQGSRAIRIYGEVTTVMNRKICGYITWGKNLYWTDIFSAGKIGNPYMRYRDIMGENVRFSDGRRDTPPEHEFSCRFGNIRSIRVIGDKRIELGVKGGNVIELERGRSLAIGNWIAVEPRNGKIENVVWEHISEIVFSAAPDSINEPKDHPIAGIVETPYGMYKGLIQWDLDENSQESLLDGRTESSWVSVAFKNIGSIKSLGNSSLVTLHSGRELCMWGENDVNATNRGIAINMPSIGQVIVGWHDFKLFRAIPLDQLKLPVYDDFRAPERLFGRVETRDGRSLEGVLVYDLDEAMDFELLDGQNGNISYRIPFKYVREIEPKNYKYTWVKLSGGTELVLGGMYDVMATNDGILIFRTGGEVVYVRWRDVKRIELWTKGKQND</sequence>
<evidence type="ECO:0000313" key="4">
    <source>
        <dbReference type="EMBL" id="RGY16261.1"/>
    </source>
</evidence>
<dbReference type="AlphaFoldDB" id="A0A412X2P8"/>
<name>A0A412X2P8_9BACT</name>
<evidence type="ECO:0000313" key="2">
    <source>
        <dbReference type="EMBL" id="QRO48585.1"/>
    </source>
</evidence>
<evidence type="ECO:0000313" key="6">
    <source>
        <dbReference type="Proteomes" id="UP000286063"/>
    </source>
</evidence>
<evidence type="ECO:0000313" key="7">
    <source>
        <dbReference type="Proteomes" id="UP000654720"/>
    </source>
</evidence>
<keyword evidence="7" id="KW-1185">Reference proteome</keyword>